<evidence type="ECO:0000313" key="1">
    <source>
        <dbReference type="EMBL" id="SPC76839.1"/>
    </source>
</evidence>
<organism evidence="1">
    <name type="scientific">Fagus sylvatica</name>
    <name type="common">Beechnut</name>
    <dbReference type="NCBI Taxonomy" id="28930"/>
    <lineage>
        <taxon>Eukaryota</taxon>
        <taxon>Viridiplantae</taxon>
        <taxon>Streptophyta</taxon>
        <taxon>Embryophyta</taxon>
        <taxon>Tracheophyta</taxon>
        <taxon>Spermatophyta</taxon>
        <taxon>Magnoliopsida</taxon>
        <taxon>eudicotyledons</taxon>
        <taxon>Gunneridae</taxon>
        <taxon>Pentapetalae</taxon>
        <taxon>rosids</taxon>
        <taxon>fabids</taxon>
        <taxon>Fagales</taxon>
        <taxon>Fagaceae</taxon>
        <taxon>Fagus</taxon>
    </lineage>
</organism>
<proteinExistence type="predicted"/>
<dbReference type="AlphaFoldDB" id="A0A2N9EQE7"/>
<name>A0A2N9EQE7_FAGSY</name>
<sequence length="391" mass="42746">MRAFREKYRVPNDVRLRYCTSDDLPLLNQDEILLPIMAVVERGVRFPLHPLLIDFLQTINACPAQLSINVFRIVMGVVALNCLLGVNLTTKEILYIYSYTCPDSESATSCHLRAKNVNIKLVTALPSLNKGYDNDFLVVAGNWFTDGSSCRNKFGLPISSQLVVHDTVVNLEDLTKTLSTNICVDNLGQPRSAPLLLDYQPLISNFLEGPIIPRAQAVRIESTTLYVAHPATLATPLEHPDLIPKVSEMAPIDPYELIGKKSKAKGKAKQGAQAKKQRRAVYEVIAPEQAPQNADSGSAAREDLAQPPPIVEIHEPKVVAEPPPKAKRAMVEGETSTLSGLSSLDEVWAPEMTVGHRPLTVQDTVLDTSNVEHSAKVVHALTATACLPGDL</sequence>
<accession>A0A2N9EQE7</accession>
<reference evidence="1" key="1">
    <citation type="submission" date="2018-02" db="EMBL/GenBank/DDBJ databases">
        <authorList>
            <person name="Cohen D.B."/>
            <person name="Kent A.D."/>
        </authorList>
    </citation>
    <scope>NUCLEOTIDE SEQUENCE</scope>
</reference>
<protein>
    <submittedName>
        <fullName evidence="1">Uncharacterized protein</fullName>
    </submittedName>
</protein>
<gene>
    <name evidence="1" type="ORF">FSB_LOCUS4721</name>
</gene>
<dbReference type="EMBL" id="OIVN01000236">
    <property type="protein sequence ID" value="SPC76839.1"/>
    <property type="molecule type" value="Genomic_DNA"/>
</dbReference>